<evidence type="ECO:0000313" key="3">
    <source>
        <dbReference type="Proteomes" id="UP000292939"/>
    </source>
</evidence>
<gene>
    <name evidence="2" type="ORF">DW355_00590</name>
</gene>
<name>A0A4P6UGG1_9BURK</name>
<dbReference type="RefSeq" id="WP_131276963.1">
    <property type="nucleotide sequence ID" value="NZ_CP031395.1"/>
</dbReference>
<reference evidence="2 3" key="1">
    <citation type="submission" date="2018-07" db="EMBL/GenBank/DDBJ databases">
        <title>Exploring interactions and the metabolic potential of the ultra-small soil bacteria Hylemonella gracilis.</title>
        <authorList>
            <person name="Tyc O."/>
            <person name="Kulkarni P."/>
            <person name="Gawehns F."/>
            <person name="Hundscheid M."/>
            <person name="Zweers H."/>
            <person name="Garbeva P."/>
        </authorList>
    </citation>
    <scope>NUCLEOTIDE SEQUENCE [LARGE SCALE GENOMIC DNA]</scope>
    <source>
        <strain evidence="2 3">NS1</strain>
    </source>
</reference>
<dbReference type="EMBL" id="CP031395">
    <property type="protein sequence ID" value="QBK03466.1"/>
    <property type="molecule type" value="Genomic_DNA"/>
</dbReference>
<feature type="signal peptide" evidence="1">
    <location>
        <begin position="1"/>
        <end position="26"/>
    </location>
</feature>
<dbReference type="InterPro" id="IPR019734">
    <property type="entry name" value="TPR_rpt"/>
</dbReference>
<evidence type="ECO:0000313" key="2">
    <source>
        <dbReference type="EMBL" id="QBK03466.1"/>
    </source>
</evidence>
<dbReference type="Pfam" id="PF13432">
    <property type="entry name" value="TPR_16"/>
    <property type="match status" value="2"/>
</dbReference>
<dbReference type="PANTHER" id="PTHR12558">
    <property type="entry name" value="CELL DIVISION CYCLE 16,23,27"/>
    <property type="match status" value="1"/>
</dbReference>
<evidence type="ECO:0000256" key="1">
    <source>
        <dbReference type="SAM" id="SignalP"/>
    </source>
</evidence>
<dbReference type="InterPro" id="IPR011990">
    <property type="entry name" value="TPR-like_helical_dom_sf"/>
</dbReference>
<dbReference type="AlphaFoldDB" id="A0A4P6UGG1"/>
<dbReference type="PANTHER" id="PTHR12558:SF33">
    <property type="entry name" value="BLL7664 PROTEIN"/>
    <property type="match status" value="1"/>
</dbReference>
<dbReference type="KEGG" id="hgr:DW355_00590"/>
<sequence>MSALRPRLPALLLPALLALLLPPTQAASATPSKAPALADVQTPVAVENSALDGELFYQLLLGELSAQQGETGMAYSLLLNAARKTDEGRLYLRAIEIALRARAGDSALQAARDWAKAQPDSAEANRYVLQILLGLNRLDDTVGPLQRALALAAPRERPVLIATLPLYFSRSNDKAHAAAVMEQALRAQLLDPTQLPNQTTPLDKATGASAWSAVGRMRLMADNPAGVLEAARRGAALDPRAPEPMLLAMALLSPQLPARYAPQRDEASELLSRHFASSSSASPSLRLNYARALVDAQRYAEAQAQLKIVTQSQPDLPDAWLLQGMLELQDKRPSNAEKSLTRFLALIETQRKQAMPPVGTDEDEDDEGADVEQDGNQVIRLQDGQQAINRAVAQACLALAQIAEQRKDYKGAEAWLARIDTRGNAAEQLRVQRQRAGLLARQNRMDDALAMIRSLPDGSPEEARDRLYAEVQLLRDNKRYVQAYALLDEATRRNPQDYDLLYDLSMMAEKLGRADEMERILRRIMAEKPDYHHAYNALGYFFADRNMRLPEARALIQKALDAAPEDPFITDSLAWVTFREGDKQEALRLLKQAYTSRPDAEIAAHLGEVLWSTGQRDEARKVWREGLELNVTNETLLDTLQRLGVKKP</sequence>
<dbReference type="Gene3D" id="1.25.40.10">
    <property type="entry name" value="Tetratricopeptide repeat domain"/>
    <property type="match status" value="2"/>
</dbReference>
<keyword evidence="1" id="KW-0732">Signal</keyword>
<dbReference type="Pfam" id="PF14559">
    <property type="entry name" value="TPR_19"/>
    <property type="match status" value="1"/>
</dbReference>
<dbReference type="OrthoDB" id="9766710at2"/>
<feature type="chain" id="PRO_5020852545" description="Tetratricopeptide repeat protein" evidence="1">
    <location>
        <begin position="27"/>
        <end position="648"/>
    </location>
</feature>
<protein>
    <recommendedName>
        <fullName evidence="4">Tetratricopeptide repeat protein</fullName>
    </recommendedName>
</protein>
<accession>A0A4P6UGG1</accession>
<dbReference type="Proteomes" id="UP000292939">
    <property type="component" value="Chromosome"/>
</dbReference>
<dbReference type="SMART" id="SM00028">
    <property type="entry name" value="TPR"/>
    <property type="match status" value="6"/>
</dbReference>
<evidence type="ECO:0008006" key="4">
    <source>
        <dbReference type="Google" id="ProtNLM"/>
    </source>
</evidence>
<dbReference type="SUPFAM" id="SSF48452">
    <property type="entry name" value="TPR-like"/>
    <property type="match status" value="2"/>
</dbReference>
<proteinExistence type="predicted"/>
<organism evidence="2 3">
    <name type="scientific">Hylemonella gracilis</name>
    <dbReference type="NCBI Taxonomy" id="80880"/>
    <lineage>
        <taxon>Bacteria</taxon>
        <taxon>Pseudomonadati</taxon>
        <taxon>Pseudomonadota</taxon>
        <taxon>Betaproteobacteria</taxon>
        <taxon>Burkholderiales</taxon>
        <taxon>Comamonadaceae</taxon>
        <taxon>Hylemonella</taxon>
    </lineage>
</organism>